<dbReference type="InterPro" id="IPR036249">
    <property type="entry name" value="Thioredoxin-like_sf"/>
</dbReference>
<dbReference type="CDD" id="cd03192">
    <property type="entry name" value="GST_C_Sigma_like"/>
    <property type="match status" value="1"/>
</dbReference>
<sequence>MAYRLYYWPGLPGRGEFVRMALEAAEIPYSEPARDDGVEALLSDMEKREEGGGFAPFAPPYLVDGDVAVAQVAHILTWLADRHGLGGDDPQTDLGLIQLQLTITDIVAEVHNVHHPVGSGAYYADQKDEAKRTAAQFREDRIPKFLGHFERAAALNDGPFVLGGKWTHVDSSLALLIDGLHYMFPRRMAAVKSDYPKLYALRDAFVDLPAIAAYRASDRCQGFNEDGIFRHYPELDAA</sequence>
<dbReference type="SUPFAM" id="SSF52833">
    <property type="entry name" value="Thioredoxin-like"/>
    <property type="match status" value="1"/>
</dbReference>
<protein>
    <submittedName>
        <fullName evidence="3">Glutathione S-transferase</fullName>
    </submittedName>
</protein>
<dbReference type="Gene3D" id="3.40.30.10">
    <property type="entry name" value="Glutaredoxin"/>
    <property type="match status" value="1"/>
</dbReference>
<evidence type="ECO:0000259" key="1">
    <source>
        <dbReference type="PROSITE" id="PS50404"/>
    </source>
</evidence>
<keyword evidence="4" id="KW-1185">Reference proteome</keyword>
<dbReference type="OrthoDB" id="7203409at2"/>
<gene>
    <name evidence="3" type="ORF">A9D14_01740</name>
</gene>
<dbReference type="KEGG" id="cman:A9D14_01740"/>
<dbReference type="Gene3D" id="1.20.1050.10">
    <property type="match status" value="1"/>
</dbReference>
<feature type="domain" description="GST N-terminal" evidence="1">
    <location>
        <begin position="1"/>
        <end position="87"/>
    </location>
</feature>
<dbReference type="PANTHER" id="PTHR11571:SF263">
    <property type="entry name" value="GLUTATHIONE S-TRANSFERASE"/>
    <property type="match status" value="1"/>
</dbReference>
<keyword evidence="3" id="KW-0808">Transferase</keyword>
<feature type="domain" description="GST C-terminal" evidence="2">
    <location>
        <begin position="89"/>
        <end position="235"/>
    </location>
</feature>
<dbReference type="InterPro" id="IPR050213">
    <property type="entry name" value="GST_superfamily"/>
</dbReference>
<dbReference type="Pfam" id="PF14497">
    <property type="entry name" value="GST_C_3"/>
    <property type="match status" value="1"/>
</dbReference>
<dbReference type="Proteomes" id="UP000195807">
    <property type="component" value="Chromosome"/>
</dbReference>
<dbReference type="InterPro" id="IPR004046">
    <property type="entry name" value="GST_C"/>
</dbReference>
<dbReference type="InterPro" id="IPR004045">
    <property type="entry name" value="Glutathione_S-Trfase_N"/>
</dbReference>
<proteinExistence type="predicted"/>
<name>A0A1Z1F8U9_9SPHN</name>
<dbReference type="SUPFAM" id="SSF47616">
    <property type="entry name" value="GST C-terminal domain-like"/>
    <property type="match status" value="1"/>
</dbReference>
<dbReference type="STRING" id="450378.GCA_001661675_00346"/>
<evidence type="ECO:0000313" key="3">
    <source>
        <dbReference type="EMBL" id="ARU15127.1"/>
    </source>
</evidence>
<reference evidence="3 4" key="1">
    <citation type="submission" date="2017-01" db="EMBL/GenBank/DDBJ databases">
        <title>Complete genome sequence of esterase-producing bacterium Croceicoccus marinus E4A9.</title>
        <authorList>
            <person name="Wu Y.-H."/>
            <person name="Cheng H."/>
            <person name="Xu L."/>
            <person name="Huo Y.-Y."/>
            <person name="Wang C.-S."/>
            <person name="Xu X.-W."/>
        </authorList>
    </citation>
    <scope>NUCLEOTIDE SEQUENCE [LARGE SCALE GENOMIC DNA]</scope>
    <source>
        <strain evidence="3 4">E4A9</strain>
    </source>
</reference>
<dbReference type="AlphaFoldDB" id="A0A1Z1F8U9"/>
<accession>A0A1Z1F8U9</accession>
<evidence type="ECO:0000313" key="4">
    <source>
        <dbReference type="Proteomes" id="UP000195807"/>
    </source>
</evidence>
<dbReference type="InterPro" id="IPR010987">
    <property type="entry name" value="Glutathione-S-Trfase_C-like"/>
</dbReference>
<dbReference type="InterPro" id="IPR036282">
    <property type="entry name" value="Glutathione-S-Trfase_C_sf"/>
</dbReference>
<dbReference type="PANTHER" id="PTHR11571">
    <property type="entry name" value="GLUTATHIONE S-TRANSFERASE"/>
    <property type="match status" value="1"/>
</dbReference>
<dbReference type="GO" id="GO:0006749">
    <property type="term" value="P:glutathione metabolic process"/>
    <property type="evidence" value="ECO:0007669"/>
    <property type="project" value="TreeGrafter"/>
</dbReference>
<dbReference type="EMBL" id="CP019602">
    <property type="protein sequence ID" value="ARU15127.1"/>
    <property type="molecule type" value="Genomic_DNA"/>
</dbReference>
<evidence type="ECO:0000259" key="2">
    <source>
        <dbReference type="PROSITE" id="PS50405"/>
    </source>
</evidence>
<dbReference type="GO" id="GO:0004364">
    <property type="term" value="F:glutathione transferase activity"/>
    <property type="evidence" value="ECO:0007669"/>
    <property type="project" value="TreeGrafter"/>
</dbReference>
<dbReference type="PROSITE" id="PS50405">
    <property type="entry name" value="GST_CTER"/>
    <property type="match status" value="1"/>
</dbReference>
<organism evidence="3 4">
    <name type="scientific">Croceicoccus marinus</name>
    <dbReference type="NCBI Taxonomy" id="450378"/>
    <lineage>
        <taxon>Bacteria</taxon>
        <taxon>Pseudomonadati</taxon>
        <taxon>Pseudomonadota</taxon>
        <taxon>Alphaproteobacteria</taxon>
        <taxon>Sphingomonadales</taxon>
        <taxon>Erythrobacteraceae</taxon>
        <taxon>Croceicoccus</taxon>
    </lineage>
</organism>
<dbReference type="PROSITE" id="PS50404">
    <property type="entry name" value="GST_NTER"/>
    <property type="match status" value="1"/>
</dbReference>